<feature type="region of interest" description="Disordered" evidence="9">
    <location>
        <begin position="729"/>
        <end position="818"/>
    </location>
</feature>
<keyword evidence="4" id="KW-0256">Endoplasmic reticulum</keyword>
<dbReference type="FunFam" id="3.30.230.80:FF:000003">
    <property type="entry name" value="endoplasmin isoform X1"/>
    <property type="match status" value="1"/>
</dbReference>
<dbReference type="PROSITE" id="PS00298">
    <property type="entry name" value="HSP90"/>
    <property type="match status" value="1"/>
</dbReference>
<protein>
    <submittedName>
        <fullName evidence="11">Uncharacterized protein</fullName>
    </submittedName>
</protein>
<keyword evidence="3 8" id="KW-0547">Nucleotide-binding</keyword>
<dbReference type="Gene3D" id="3.30.565.10">
    <property type="entry name" value="Histidine kinase-like ATPase, C-terminal domain"/>
    <property type="match status" value="1"/>
</dbReference>
<evidence type="ECO:0000256" key="4">
    <source>
        <dbReference type="ARBA" id="ARBA00022824"/>
    </source>
</evidence>
<feature type="binding site" evidence="8">
    <location>
        <position position="131"/>
    </location>
    <ligand>
        <name>ATP</name>
        <dbReference type="ChEBI" id="CHEBI:30616"/>
    </ligand>
</feature>
<evidence type="ECO:0000256" key="1">
    <source>
        <dbReference type="ARBA" id="ARBA00004319"/>
    </source>
</evidence>
<dbReference type="Proteomes" id="UP001208570">
    <property type="component" value="Unassembled WGS sequence"/>
</dbReference>
<dbReference type="InterPro" id="IPR020568">
    <property type="entry name" value="Ribosomal_Su5_D2-typ_SF"/>
</dbReference>
<dbReference type="PRINTS" id="PR00775">
    <property type="entry name" value="HEATSHOCK90"/>
</dbReference>
<dbReference type="HAMAP" id="MF_00505">
    <property type="entry name" value="HSP90"/>
    <property type="match status" value="1"/>
</dbReference>
<dbReference type="PANTHER" id="PTHR11528">
    <property type="entry name" value="HEAT SHOCK PROTEIN 90 FAMILY MEMBER"/>
    <property type="match status" value="1"/>
</dbReference>
<dbReference type="PROSITE" id="PS51257">
    <property type="entry name" value="PROKAR_LIPOPROTEIN"/>
    <property type="match status" value="1"/>
</dbReference>
<keyword evidence="12" id="KW-1185">Reference proteome</keyword>
<dbReference type="InterPro" id="IPR019805">
    <property type="entry name" value="Heat_shock_protein_90_CS"/>
</dbReference>
<feature type="chain" id="PRO_5042094316" evidence="10">
    <location>
        <begin position="23"/>
        <end position="844"/>
    </location>
</feature>
<feature type="binding site" evidence="8">
    <location>
        <position position="109"/>
    </location>
    <ligand>
        <name>ATP</name>
        <dbReference type="ChEBI" id="CHEBI:30616"/>
    </ligand>
</feature>
<dbReference type="InterPro" id="IPR001404">
    <property type="entry name" value="Hsp90_fam"/>
</dbReference>
<dbReference type="FunFam" id="1.20.120.790:FF:000003">
    <property type="entry name" value="Heat shock protein 90"/>
    <property type="match status" value="1"/>
</dbReference>
<comment type="similarity">
    <text evidence="2">Belongs to the heat shock protein 90 family.</text>
</comment>
<keyword evidence="5 8" id="KW-0067">ATP-binding</keyword>
<organism evidence="11 12">
    <name type="scientific">Paralvinella palmiformis</name>
    <dbReference type="NCBI Taxonomy" id="53620"/>
    <lineage>
        <taxon>Eukaryota</taxon>
        <taxon>Metazoa</taxon>
        <taxon>Spiralia</taxon>
        <taxon>Lophotrochozoa</taxon>
        <taxon>Annelida</taxon>
        <taxon>Polychaeta</taxon>
        <taxon>Sedentaria</taxon>
        <taxon>Canalipalpata</taxon>
        <taxon>Terebellida</taxon>
        <taxon>Terebelliformia</taxon>
        <taxon>Alvinellidae</taxon>
        <taxon>Paralvinella</taxon>
    </lineage>
</organism>
<dbReference type="NCBIfam" id="NF003555">
    <property type="entry name" value="PRK05218.1"/>
    <property type="match status" value="1"/>
</dbReference>
<evidence type="ECO:0000256" key="5">
    <source>
        <dbReference type="ARBA" id="ARBA00022840"/>
    </source>
</evidence>
<evidence type="ECO:0000256" key="6">
    <source>
        <dbReference type="ARBA" id="ARBA00023180"/>
    </source>
</evidence>
<dbReference type="GO" id="GO:0005524">
    <property type="term" value="F:ATP binding"/>
    <property type="evidence" value="ECO:0007669"/>
    <property type="project" value="UniProtKB-KW"/>
</dbReference>
<sequence length="844" mass="97145">MARKRLFLGLLGVLLLAACVNAADDDIKEDVTLEDDLGKSREASRTDDEALSREEEAIKLDGLSVAQMKELRDKAEKHVFQAEVDRMMKLIINSLYKNKEIFLRELISNASDALDKIRFVDKDANSLTVCDTGIGMTKNDLVNNLGTIAKSGTSDFLTKLGDAQDQQEMSDLIGQFGVGFYSTFLVADRVVVSSKHNDDEQYLWESDASSFSVVKDPRDETMPRGTCVTLFMKEEAQEFLEQEKIKELVKKYSQFINFDIYLWNSSIEKVEEPVDDEETKDEKTEDEEDEDGKVEEESEEPKTKTVDKTVWKWELVNDNKPLWTRKSSEIEDKEYNEFYKSFSKDHDDPMARTHFTAEGEVTFKSILFIPKRSPNDMFQNYGKKYDFIKMYVRRVFITDNFEEMMPKYLSFVKGVVDSDDLPLNVSRETLQQHKLLKLIKKKLVRKSLDMIKKIDKEAYDNFWNEYSTNIKLGVIEDHSNRTRLAKLLRFFSSNDPEKQTSLADYIERMKEKQDHIYFIAGTSRDEVEKSPFVERLLKKGYEVLFLIEPIDEYCIQSLPDFEGKKFQNVAKEGVKLDESEAAKERKEKLETEYEDLLKWLKDDALSDKIEKAVISERLTKSPCVLVANAYGWSGNMERIMKAQAYQKAKDPSAQYYGTQKKILEVNPRHPLIKQLKDRIENDKEEQTTKDLAMILFETATLRSGFSLTDTDSFAGRIETMLKLSMGISLDEEVEDEPEVEDEAEGEEVTDDDDDDQEESQQDEEEADEEPEKQQRKKRSTGAESKNNPGHTYKAARRKPDDDERSDGDGEDAIQSNLLGSLLETVTDLFASDDGAAKKRTEKGH</sequence>
<reference evidence="11" key="1">
    <citation type="journal article" date="2023" name="Mol. Biol. Evol.">
        <title>Third-Generation Sequencing Reveals the Adaptive Role of the Epigenome in Three Deep-Sea Polychaetes.</title>
        <authorList>
            <person name="Perez M."/>
            <person name="Aroh O."/>
            <person name="Sun Y."/>
            <person name="Lan Y."/>
            <person name="Juniper S.K."/>
            <person name="Young C.R."/>
            <person name="Angers B."/>
            <person name="Qian P.Y."/>
        </authorList>
    </citation>
    <scope>NUCLEOTIDE SEQUENCE</scope>
    <source>
        <strain evidence="11">P08H-3</strain>
    </source>
</reference>
<feature type="compositionally biased region" description="Acidic residues" evidence="9">
    <location>
        <begin position="802"/>
        <end position="811"/>
    </location>
</feature>
<proteinExistence type="inferred from homology"/>
<dbReference type="InterPro" id="IPR037196">
    <property type="entry name" value="HSP90_C"/>
</dbReference>
<dbReference type="EMBL" id="JAODUP010000322">
    <property type="protein sequence ID" value="KAK2152665.1"/>
    <property type="molecule type" value="Genomic_DNA"/>
</dbReference>
<evidence type="ECO:0000313" key="12">
    <source>
        <dbReference type="Proteomes" id="UP001208570"/>
    </source>
</evidence>
<feature type="binding site" evidence="8">
    <location>
        <position position="144"/>
    </location>
    <ligand>
        <name>ATP</name>
        <dbReference type="ChEBI" id="CHEBI:30616"/>
    </ligand>
</feature>
<dbReference type="AlphaFoldDB" id="A0AAD9N0X3"/>
<dbReference type="PIRSF" id="PIRSF002583">
    <property type="entry name" value="Hsp90"/>
    <property type="match status" value="1"/>
</dbReference>
<feature type="binding site" evidence="8">
    <location>
        <begin position="151"/>
        <end position="152"/>
    </location>
    <ligand>
        <name>ATP</name>
        <dbReference type="ChEBI" id="CHEBI:30616"/>
    </ligand>
</feature>
<dbReference type="SUPFAM" id="SSF110942">
    <property type="entry name" value="HSP90 C-terminal domain"/>
    <property type="match status" value="1"/>
</dbReference>
<dbReference type="Gene3D" id="3.40.50.11260">
    <property type="match status" value="1"/>
</dbReference>
<evidence type="ECO:0000256" key="3">
    <source>
        <dbReference type="ARBA" id="ARBA00022741"/>
    </source>
</evidence>
<accession>A0AAD9N0X3</accession>
<gene>
    <name evidence="11" type="ORF">LSH36_322g04010</name>
</gene>
<dbReference type="SUPFAM" id="SSF54211">
    <property type="entry name" value="Ribosomal protein S5 domain 2-like"/>
    <property type="match status" value="1"/>
</dbReference>
<feature type="binding site" evidence="8">
    <location>
        <begin position="175"/>
        <end position="180"/>
    </location>
    <ligand>
        <name>ATP</name>
        <dbReference type="ChEBI" id="CHEBI:30616"/>
    </ligand>
</feature>
<keyword evidence="10" id="KW-0732">Signal</keyword>
<evidence type="ECO:0000256" key="10">
    <source>
        <dbReference type="SAM" id="SignalP"/>
    </source>
</evidence>
<dbReference type="Pfam" id="PF13589">
    <property type="entry name" value="HATPase_c_3"/>
    <property type="match status" value="1"/>
</dbReference>
<keyword evidence="7" id="KW-0143">Chaperone</keyword>
<feature type="binding site" evidence="8">
    <location>
        <position position="136"/>
    </location>
    <ligand>
        <name>ATP</name>
        <dbReference type="ChEBI" id="CHEBI:30616"/>
    </ligand>
</feature>
<evidence type="ECO:0000256" key="2">
    <source>
        <dbReference type="ARBA" id="ARBA00008239"/>
    </source>
</evidence>
<keyword evidence="6" id="KW-0325">Glycoprotein</keyword>
<evidence type="ECO:0000256" key="9">
    <source>
        <dbReference type="SAM" id="MobiDB-lite"/>
    </source>
</evidence>
<dbReference type="InterPro" id="IPR020575">
    <property type="entry name" value="Hsp90_N"/>
</dbReference>
<feature type="region of interest" description="Disordered" evidence="9">
    <location>
        <begin position="271"/>
        <end position="302"/>
    </location>
</feature>
<dbReference type="Pfam" id="PF00183">
    <property type="entry name" value="HSP90"/>
    <property type="match status" value="1"/>
</dbReference>
<dbReference type="Gene3D" id="1.20.120.790">
    <property type="entry name" value="Heat shock protein 90, C-terminal domain"/>
    <property type="match status" value="1"/>
</dbReference>
<dbReference type="InterPro" id="IPR036890">
    <property type="entry name" value="HATPase_C_sf"/>
</dbReference>
<comment type="subcellular location">
    <subcellularLocation>
        <location evidence="1">Endoplasmic reticulum lumen</location>
    </subcellularLocation>
</comment>
<evidence type="ECO:0000313" key="11">
    <source>
        <dbReference type="EMBL" id="KAK2152665.1"/>
    </source>
</evidence>
<evidence type="ECO:0000256" key="8">
    <source>
        <dbReference type="PIRSR" id="PIRSR002583-1"/>
    </source>
</evidence>
<feature type="binding site" evidence="8">
    <location>
        <position position="427"/>
    </location>
    <ligand>
        <name>ATP</name>
        <dbReference type="ChEBI" id="CHEBI:30616"/>
    </ligand>
</feature>
<dbReference type="GO" id="GO:0016887">
    <property type="term" value="F:ATP hydrolysis activity"/>
    <property type="evidence" value="ECO:0007669"/>
    <property type="project" value="InterPro"/>
</dbReference>
<feature type="binding site" evidence="8">
    <location>
        <position position="150"/>
    </location>
    <ligand>
        <name>ATP</name>
        <dbReference type="ChEBI" id="CHEBI:30616"/>
    </ligand>
</feature>
<dbReference type="CDD" id="cd16927">
    <property type="entry name" value="HATPase_Hsp90-like"/>
    <property type="match status" value="1"/>
</dbReference>
<dbReference type="SUPFAM" id="SSF55874">
    <property type="entry name" value="ATPase domain of HSP90 chaperone/DNA topoisomerase II/histidine kinase"/>
    <property type="match status" value="1"/>
</dbReference>
<name>A0AAD9N0X3_9ANNE</name>
<dbReference type="GO" id="GO:0140662">
    <property type="term" value="F:ATP-dependent protein folding chaperone"/>
    <property type="evidence" value="ECO:0007669"/>
    <property type="project" value="InterPro"/>
</dbReference>
<feature type="compositionally biased region" description="Acidic residues" evidence="9">
    <location>
        <begin position="729"/>
        <end position="770"/>
    </location>
</feature>
<dbReference type="Gene3D" id="3.30.230.80">
    <property type="match status" value="1"/>
</dbReference>
<comment type="caution">
    <text evidence="11">The sequence shown here is derived from an EMBL/GenBank/DDBJ whole genome shotgun (WGS) entry which is preliminary data.</text>
</comment>
<evidence type="ECO:0000256" key="7">
    <source>
        <dbReference type="ARBA" id="ARBA00023186"/>
    </source>
</evidence>
<dbReference type="GO" id="GO:0051082">
    <property type="term" value="F:unfolded protein binding"/>
    <property type="evidence" value="ECO:0007669"/>
    <property type="project" value="InterPro"/>
</dbReference>
<feature type="signal peptide" evidence="10">
    <location>
        <begin position="1"/>
        <end position="22"/>
    </location>
</feature>
<dbReference type="GO" id="GO:0005788">
    <property type="term" value="C:endoplasmic reticulum lumen"/>
    <property type="evidence" value="ECO:0007669"/>
    <property type="project" value="UniProtKB-SubCell"/>
</dbReference>
<dbReference type="FunFam" id="3.40.50.11260:FF:000003">
    <property type="entry name" value="Heat shock protein 90"/>
    <property type="match status" value="1"/>
</dbReference>
<feature type="binding site" evidence="8">
    <location>
        <position position="105"/>
    </location>
    <ligand>
        <name>ATP</name>
        <dbReference type="ChEBI" id="CHEBI:30616"/>
    </ligand>
</feature>
<feature type="binding site" evidence="8">
    <location>
        <position position="226"/>
    </location>
    <ligand>
        <name>ATP</name>
        <dbReference type="ChEBI" id="CHEBI:30616"/>
    </ligand>
</feature>
<feature type="compositionally biased region" description="Acidic residues" evidence="9">
    <location>
        <begin position="273"/>
        <end position="299"/>
    </location>
</feature>